<dbReference type="PROSITE" id="PS51892">
    <property type="entry name" value="SUBTILASE"/>
    <property type="match status" value="1"/>
</dbReference>
<dbReference type="InterPro" id="IPR018337">
    <property type="entry name" value="Cell_wall/Cho-bd_repeat"/>
</dbReference>
<dbReference type="PROSITE" id="PS00138">
    <property type="entry name" value="SUBTILASE_SER"/>
    <property type="match status" value="1"/>
</dbReference>
<feature type="active site" description="Charge relay system" evidence="7">
    <location>
        <position position="227"/>
    </location>
</feature>
<evidence type="ECO:0000256" key="2">
    <source>
        <dbReference type="ARBA" id="ARBA00022670"/>
    </source>
</evidence>
<feature type="repeat" description="Cell wall-binding" evidence="6">
    <location>
        <begin position="641"/>
        <end position="660"/>
    </location>
</feature>
<dbReference type="GO" id="GO:0006508">
    <property type="term" value="P:proteolysis"/>
    <property type="evidence" value="ECO:0007669"/>
    <property type="project" value="UniProtKB-KW"/>
</dbReference>
<dbReference type="PROSITE" id="PS00137">
    <property type="entry name" value="SUBTILASE_HIS"/>
    <property type="match status" value="1"/>
</dbReference>
<dbReference type="PRINTS" id="PR00723">
    <property type="entry name" value="SUBTILISIN"/>
</dbReference>
<sequence length="738" mass="78243">MNKTDRSMFRRALCIALSALLVVTVAGIPESFAAPSGAIGDTEVPMAALDEAAADTSESANVGGGETYPDDGDYLAGVEEAALAEEERSADIDELGYIPGEIIVVYEESASDAEKQAAIDVVEGEESAAEATFEESVAVPVEISDDVTVETAAEMVKQDPAVRYALPNYTVSTYDEPSAVAQGAAAVKIDDLQARQWYIDYVKAPAAWDAIATRLPTAASAKVAVIDTGASLSHPDLANVVNRRQSAEVVHGEEKDLSSWTTKPLRGDGYVNGSAGVEEYASHGTHVSGIIAAEAGNGGTLGVASGGSTVDANNLIDLVVIDAFSKKTRDPRTGAWVANGTVYDVVYSLEYARDIGCKVVNMSLGFDVYDEELARYFEELCSELTDNDDMLIVAAAGNSGVNQKSIPASCDSVIGVISLTHRAHVSSGRNSISSATWMTGDITRSSFSNYGDWCDLSAPGESIYSTLLLNGSTDTYGYMDGTSMACPVVAAVASMVRVAAPELSAREVRDVLCKTAADLTEVRGKDDQSGWGAVDAEAALKKVLSPAAGDTTSKGDGTEPSESQAPSVQPAPPVKQPDQQAQKQPTVKPAPQAPERPATTSQGWVTVGGKWRYVGNDGAYATGWIKVKGTWYYLHGNGDMATGWLKLGKTWYYLKGSGAMATGWLKLGKTWYYLKGSGAMATGWYQVGRTWYYSNGSGAMQANRWIGNYYVKSSGAMATSQWIGRYHVNASGKWDKTR</sequence>
<dbReference type="PANTHER" id="PTHR43806">
    <property type="entry name" value="PEPTIDASE S8"/>
    <property type="match status" value="1"/>
</dbReference>
<dbReference type="InterPro" id="IPR036852">
    <property type="entry name" value="Peptidase_S8/S53_dom_sf"/>
</dbReference>
<feature type="active site" description="Charge relay system" evidence="7">
    <location>
        <position position="483"/>
    </location>
</feature>
<dbReference type="Pfam" id="PF00082">
    <property type="entry name" value="Peptidase_S8"/>
    <property type="match status" value="1"/>
</dbReference>
<feature type="repeat" description="Cell wall-binding" evidence="6">
    <location>
        <begin position="681"/>
        <end position="700"/>
    </location>
</feature>
<organism evidence="12 13">
    <name type="scientific">Adlercreutzia rubneri</name>
    <dbReference type="NCBI Taxonomy" id="2916441"/>
    <lineage>
        <taxon>Bacteria</taxon>
        <taxon>Bacillati</taxon>
        <taxon>Actinomycetota</taxon>
        <taxon>Coriobacteriia</taxon>
        <taxon>Eggerthellales</taxon>
        <taxon>Eggerthellaceae</taxon>
        <taxon>Adlercreutzia</taxon>
    </lineage>
</organism>
<evidence type="ECO:0000256" key="6">
    <source>
        <dbReference type="PROSITE-ProRule" id="PRU00591"/>
    </source>
</evidence>
<feature type="repeat" description="Cell wall-binding" evidence="6">
    <location>
        <begin position="621"/>
        <end position="640"/>
    </location>
</feature>
<proteinExistence type="inferred from homology"/>
<reference evidence="12 13" key="1">
    <citation type="submission" date="2019-11" db="EMBL/GenBank/DDBJ databases">
        <title>Whole genome shotgun sequencing (WGS) data from Adlercreutzia equolifaciens ResAG-91, Eggerthella lenta MRI-F36, MRI-F37, MRI-F40, ResAG-49, ResAG-88, ResAG-121, ResAG-145, and Gordonibacter sp. ResAG-5, ResAG-26, ResAG-43, ResAG-50, ResAG-59.</title>
        <authorList>
            <person name="Stoll D.A."/>
            <person name="Danylec N."/>
            <person name="Franz C.M.A.P."/>
            <person name="Huch M."/>
        </authorList>
    </citation>
    <scope>NUCLEOTIDE SEQUENCE [LARGE SCALE GENOMIC DNA]</scope>
    <source>
        <strain evidence="12 13">ResAG-91</strain>
    </source>
</reference>
<evidence type="ECO:0000259" key="10">
    <source>
        <dbReference type="Pfam" id="PF00082"/>
    </source>
</evidence>
<dbReference type="InterPro" id="IPR023828">
    <property type="entry name" value="Peptidase_S8_Ser-AS"/>
</dbReference>
<feature type="active site" description="Charge relay system" evidence="7">
    <location>
        <position position="283"/>
    </location>
</feature>
<feature type="signal peptide" evidence="9">
    <location>
        <begin position="1"/>
        <end position="33"/>
    </location>
</feature>
<feature type="repeat" description="Cell wall-binding" evidence="6">
    <location>
        <begin position="661"/>
        <end position="680"/>
    </location>
</feature>
<comment type="similarity">
    <text evidence="1 7">Belongs to the peptidase S8 family.</text>
</comment>
<dbReference type="InterPro" id="IPR054399">
    <property type="entry name" value="Fervidolysin-like_N_prodom"/>
</dbReference>
<dbReference type="EMBL" id="WPOO01000026">
    <property type="protein sequence ID" value="MVN59747.1"/>
    <property type="molecule type" value="Genomic_DNA"/>
</dbReference>
<dbReference type="RefSeq" id="WP_157013029.1">
    <property type="nucleotide sequence ID" value="NZ_WPOO01000026.1"/>
</dbReference>
<dbReference type="SUPFAM" id="SSF52743">
    <property type="entry name" value="Subtilisin-like"/>
    <property type="match status" value="1"/>
</dbReference>
<dbReference type="InterPro" id="IPR000209">
    <property type="entry name" value="Peptidase_S8/S53_dom"/>
</dbReference>
<keyword evidence="2 7" id="KW-0645">Protease</keyword>
<evidence type="ECO:0000256" key="3">
    <source>
        <dbReference type="ARBA" id="ARBA00022737"/>
    </source>
</evidence>
<comment type="caution">
    <text evidence="12">The sequence shown here is derived from an EMBL/GenBank/DDBJ whole genome shotgun (WGS) entry which is preliminary data.</text>
</comment>
<keyword evidence="9" id="KW-0732">Signal</keyword>
<dbReference type="PANTHER" id="PTHR43806:SF11">
    <property type="entry name" value="CEREVISIN-RELATED"/>
    <property type="match status" value="1"/>
</dbReference>
<evidence type="ECO:0000256" key="1">
    <source>
        <dbReference type="ARBA" id="ARBA00011073"/>
    </source>
</evidence>
<feature type="compositionally biased region" description="Polar residues" evidence="8">
    <location>
        <begin position="550"/>
        <end position="567"/>
    </location>
</feature>
<evidence type="ECO:0000313" key="13">
    <source>
        <dbReference type="Proteomes" id="UP000488839"/>
    </source>
</evidence>
<protein>
    <submittedName>
        <fullName evidence="12">S8 family serine peptidase</fullName>
    </submittedName>
</protein>
<feature type="chain" id="PRO_5029628468" evidence="9">
    <location>
        <begin position="34"/>
        <end position="738"/>
    </location>
</feature>
<feature type="region of interest" description="Disordered" evidence="8">
    <location>
        <begin position="544"/>
        <end position="602"/>
    </location>
</feature>
<evidence type="ECO:0000256" key="5">
    <source>
        <dbReference type="ARBA" id="ARBA00022825"/>
    </source>
</evidence>
<dbReference type="Pfam" id="PF19085">
    <property type="entry name" value="Choline_bind_2"/>
    <property type="match status" value="1"/>
</dbReference>
<dbReference type="Proteomes" id="UP000488839">
    <property type="component" value="Unassembled WGS sequence"/>
</dbReference>
<keyword evidence="13" id="KW-1185">Reference proteome</keyword>
<keyword evidence="3" id="KW-0677">Repeat</keyword>
<evidence type="ECO:0000256" key="9">
    <source>
        <dbReference type="SAM" id="SignalP"/>
    </source>
</evidence>
<feature type="domain" description="Peptidase S8/S53" evidence="10">
    <location>
        <begin position="221"/>
        <end position="532"/>
    </location>
</feature>
<dbReference type="Gene3D" id="2.10.270.10">
    <property type="entry name" value="Cholin Binding"/>
    <property type="match status" value="1"/>
</dbReference>
<evidence type="ECO:0000259" key="11">
    <source>
        <dbReference type="Pfam" id="PF22148"/>
    </source>
</evidence>
<feature type="region of interest" description="Disordered" evidence="8">
    <location>
        <begin position="52"/>
        <end position="73"/>
    </location>
</feature>
<evidence type="ECO:0000256" key="4">
    <source>
        <dbReference type="ARBA" id="ARBA00022801"/>
    </source>
</evidence>
<dbReference type="PROSITE" id="PS51170">
    <property type="entry name" value="CW"/>
    <property type="match status" value="4"/>
</dbReference>
<dbReference type="InterPro" id="IPR050131">
    <property type="entry name" value="Peptidase_S8_subtilisin-like"/>
</dbReference>
<feature type="domain" description="Fervidolysin-like N-terminal prodomain" evidence="11">
    <location>
        <begin position="90"/>
        <end position="168"/>
    </location>
</feature>
<dbReference type="AlphaFoldDB" id="A0A7K1T7Y7"/>
<dbReference type="Gene3D" id="3.40.50.200">
    <property type="entry name" value="Peptidase S8/S53 domain"/>
    <property type="match status" value="1"/>
</dbReference>
<dbReference type="SUPFAM" id="SSF69360">
    <property type="entry name" value="Cell wall binding repeat"/>
    <property type="match status" value="1"/>
</dbReference>
<keyword evidence="4 7" id="KW-0378">Hydrolase</keyword>
<dbReference type="InterPro" id="IPR022398">
    <property type="entry name" value="Peptidase_S8_His-AS"/>
</dbReference>
<dbReference type="Pfam" id="PF19127">
    <property type="entry name" value="Choline_bind_3"/>
    <property type="match status" value="1"/>
</dbReference>
<evidence type="ECO:0000256" key="8">
    <source>
        <dbReference type="SAM" id="MobiDB-lite"/>
    </source>
</evidence>
<dbReference type="GO" id="GO:0004252">
    <property type="term" value="F:serine-type endopeptidase activity"/>
    <property type="evidence" value="ECO:0007669"/>
    <property type="project" value="UniProtKB-UniRule"/>
</dbReference>
<keyword evidence="5 7" id="KW-0720">Serine protease</keyword>
<gene>
    <name evidence="12" type="ORF">GO707_10995</name>
</gene>
<accession>A0A7K1T7Y7</accession>
<name>A0A7K1T7Y7_9ACTN</name>
<dbReference type="Pfam" id="PF22148">
    <property type="entry name" value="Fervidolysin_NPro-like"/>
    <property type="match status" value="1"/>
</dbReference>
<evidence type="ECO:0000313" key="12">
    <source>
        <dbReference type="EMBL" id="MVN59747.1"/>
    </source>
</evidence>
<dbReference type="InterPro" id="IPR015500">
    <property type="entry name" value="Peptidase_S8_subtilisin-rel"/>
</dbReference>
<evidence type="ECO:0000256" key="7">
    <source>
        <dbReference type="PROSITE-ProRule" id="PRU01240"/>
    </source>
</evidence>